<feature type="active site" description="Nucleophile" evidence="7">
    <location>
        <position position="594"/>
    </location>
</feature>
<dbReference type="Gene3D" id="1.25.10.10">
    <property type="entry name" value="Leucine-rich Repeat Variant"/>
    <property type="match status" value="1"/>
</dbReference>
<dbReference type="CDD" id="cd07211">
    <property type="entry name" value="Pat_PNPLA8"/>
    <property type="match status" value="1"/>
</dbReference>
<dbReference type="EMBL" id="KZ155774">
    <property type="protein sequence ID" value="OUS48548.1"/>
    <property type="molecule type" value="Genomic_DNA"/>
</dbReference>
<feature type="short sequence motif" description="GXSXG" evidence="7">
    <location>
        <begin position="592"/>
        <end position="596"/>
    </location>
</feature>
<dbReference type="InterPro" id="IPR016035">
    <property type="entry name" value="Acyl_Trfase/lysoPLipase"/>
</dbReference>
<dbReference type="SMART" id="SM00369">
    <property type="entry name" value="LRR_TYP"/>
    <property type="match status" value="3"/>
</dbReference>
<evidence type="ECO:0000256" key="3">
    <source>
        <dbReference type="ARBA" id="ARBA00022737"/>
    </source>
</evidence>
<gene>
    <name evidence="10" type="ORF">BE221DRAFT_203694</name>
</gene>
<feature type="active site" description="Proton acceptor" evidence="7">
    <location>
        <position position="773"/>
    </location>
</feature>
<keyword evidence="6 7" id="KW-0443">Lipid metabolism</keyword>
<keyword evidence="2" id="KW-0433">Leucine-rich repeat</keyword>
<dbReference type="SUPFAM" id="SSF52075">
    <property type="entry name" value="Outer arm dynein light chain 1"/>
    <property type="match status" value="1"/>
</dbReference>
<organism evidence="10">
    <name type="scientific">Ostreococcus tauri</name>
    <name type="common">Marine green alga</name>
    <dbReference type="NCBI Taxonomy" id="70448"/>
    <lineage>
        <taxon>Eukaryota</taxon>
        <taxon>Viridiplantae</taxon>
        <taxon>Chlorophyta</taxon>
        <taxon>Mamiellophyceae</taxon>
        <taxon>Mamiellales</taxon>
        <taxon>Bathycoccaceae</taxon>
        <taxon>Ostreococcus</taxon>
    </lineage>
</organism>
<protein>
    <recommendedName>
        <fullName evidence="8">Patatin</fullName>
        <ecNumber evidence="8">3.1.1.-</ecNumber>
    </recommendedName>
</protein>
<comment type="similarity">
    <text evidence="8">Belongs to the patatin family.</text>
</comment>
<reference evidence="10" key="1">
    <citation type="submission" date="2017-04" db="EMBL/GenBank/DDBJ databases">
        <title>Population genomics of picophytoplankton unveils novel chromosome hypervariability.</title>
        <authorList>
            <consortium name="DOE Joint Genome Institute"/>
            <person name="Blanc-Mathieu R."/>
            <person name="Krasovec M."/>
            <person name="Hebrard M."/>
            <person name="Yau S."/>
            <person name="Desgranges E."/>
            <person name="Martin J."/>
            <person name="Schackwitz W."/>
            <person name="Kuo A."/>
            <person name="Salin G."/>
            <person name="Donnadieu C."/>
            <person name="Desdevises Y."/>
            <person name="Sanchez-Ferandin S."/>
            <person name="Moreau H."/>
            <person name="Rivals E."/>
            <person name="Grigoriev I.V."/>
            <person name="Grimsley N."/>
            <person name="Eyre-Walker A."/>
            <person name="Piganeau G."/>
        </authorList>
    </citation>
    <scope>NUCLEOTIDE SEQUENCE [LARGE SCALE GENOMIC DNA]</scope>
    <source>
        <strain evidence="10">RCC 1115</strain>
    </source>
</reference>
<comment type="domain">
    <text evidence="8">The nitrogen atoms of the two glycine residues in the GGXR motif define the oxyanion hole, and stabilize the oxyanion that forms during the nucleophilic attack by the catalytic serine during substrate cleavage.</text>
</comment>
<dbReference type="AlphaFoldDB" id="A0A1Y5IG53"/>
<evidence type="ECO:0000256" key="6">
    <source>
        <dbReference type="ARBA" id="ARBA00023098"/>
    </source>
</evidence>
<dbReference type="InterPro" id="IPR032675">
    <property type="entry name" value="LRR_dom_sf"/>
</dbReference>
<evidence type="ECO:0000256" key="7">
    <source>
        <dbReference type="PROSITE-ProRule" id="PRU01161"/>
    </source>
</evidence>
<evidence type="ECO:0000313" key="10">
    <source>
        <dbReference type="EMBL" id="OUS48548.1"/>
    </source>
</evidence>
<dbReference type="Pfam" id="PF01734">
    <property type="entry name" value="Patatin"/>
    <property type="match status" value="1"/>
</dbReference>
<keyword evidence="4 7" id="KW-0378">Hydrolase</keyword>
<comment type="function">
    <text evidence="8">Lipolytic acyl hydrolase (LAH).</text>
</comment>
<dbReference type="InterPro" id="IPR016024">
    <property type="entry name" value="ARM-type_fold"/>
</dbReference>
<proteinExistence type="inferred from homology"/>
<evidence type="ECO:0000256" key="8">
    <source>
        <dbReference type="RuleBase" id="RU361262"/>
    </source>
</evidence>
<dbReference type="eggNOG" id="KOG4231">
    <property type="taxonomic scope" value="Eukaryota"/>
</dbReference>
<keyword evidence="3" id="KW-0677">Repeat</keyword>
<sequence>MFSFSSYGASAETYAIDLTYAGVVRDGDDGRNERRVEVATTLTFEAKDDPEEVIDRVVKQRQELPYDTDERYVGCKVVCGTTNVAVTLTVEKFQIKPIACAVSANGKATSRRAHPTLTAVLRHCHLGSLRKLAVRDGLFFAVVEARDKWASVRELDASSNGLETVPKEVFTRFPYVELLKLDENKLASLPALNSLSLLKELHANGNAISTVPVDLVEGVDLEVLSLEFNRLNKLHIKLKDLSKLRVLRVLENPIETLPRLNKGRNQQCLSLANVQINRDPASGSVSVSVRETSSSYFSSIYGGSKNVKNKVYNHFLNLIFRSEEFSNTFLIAAIAEIAANGRENCEAIMGAEGGLRQLLNALNSTNRSLVQESSRVLAHICRVPELARSPGGREIQEELKSLIQDPNEFRNKCGLTILNGLVSSSHEISRECYTEELIERLAALAGVRAFNFTVHLNVIDESMRLLALKAIGTFAFEEHNRQLILKNRSVHAILVMFALKPELKTASVAVRREAIRVLAILGENELVRQSTRRPEISGRGVRILALDGGGIRGRATLQMLKRIEPKFNIFISSREQQGTGRPIHELFDLVIGTSTGAILVRNDDATASCVKKYSLDHCDEIYRKLGHKIFSQTTHDEDTAGANSWLGSVGSMYTSGKQQLLATTLYSSKHDRSTFETLVRQESKVENEDVAWIDTATLGGPKVCCVSTMTSQTPAAPFLFRNYNYPVSTCSEQQQTQFGSCEHLLWQGVCASAAAPYYLYVDQFQIGSGRWIDGAMTCNNPAMLGMQEARRLWPDKNIDCLVSIGSGIFPAYDRETSISLVALAKDVLFESACDTERVHEHMELALGLIPGARYFRFNPVDPRCKVEVDETNAGALQALIDATRDYISSEADMFDDVCDVLGVVDGDIDAVTSKLLDTEIGGARSVVMVESPRYEDELSECGATVRNFCNLRSISMNTVNLFSKENVSPGAALFDLNASTHLSTAAVIHFNCHTDSDGLILAWQKDMMAIAEPSSVAELFLSASGSKYRTIGEHYEAESHAEVQGILHTLAGKHVQKTDTGELTTAYLFQRNIPMDYLDASTSRELFGVWRGKIIVSQCTPPFQLVEAWLEAGAKCIVAPCELGVQANIARVHADFIAAFYHALFVVGADATAALTAATIVQPACSHFRCHILVEGEVVTLCPDEDYELEVDTHVH</sequence>
<dbReference type="InterPro" id="IPR002641">
    <property type="entry name" value="PNPLA_dom"/>
</dbReference>
<name>A0A1Y5IG53_OSTTA</name>
<evidence type="ECO:0000256" key="4">
    <source>
        <dbReference type="ARBA" id="ARBA00022801"/>
    </source>
</evidence>
<dbReference type="PANTHER" id="PTHR24185">
    <property type="entry name" value="CALCIUM-INDEPENDENT PHOSPHOLIPASE A2-GAMMA"/>
    <property type="match status" value="1"/>
</dbReference>
<feature type="short sequence motif" description="DGA/G" evidence="7">
    <location>
        <begin position="773"/>
        <end position="775"/>
    </location>
</feature>
<dbReference type="Proteomes" id="UP000195557">
    <property type="component" value="Unassembled WGS sequence"/>
</dbReference>
<feature type="domain" description="PNPLA" evidence="9">
    <location>
        <begin position="544"/>
        <end position="786"/>
    </location>
</feature>
<dbReference type="InterPro" id="IPR003591">
    <property type="entry name" value="Leu-rich_rpt_typical-subtyp"/>
</dbReference>
<feature type="short sequence motif" description="GXGXXG" evidence="7">
    <location>
        <begin position="548"/>
        <end position="553"/>
    </location>
</feature>
<dbReference type="EC" id="3.1.1.-" evidence="8"/>
<dbReference type="GO" id="GO:0006631">
    <property type="term" value="P:fatty acid metabolic process"/>
    <property type="evidence" value="ECO:0007669"/>
    <property type="project" value="TreeGrafter"/>
</dbReference>
<evidence type="ECO:0000256" key="1">
    <source>
        <dbReference type="ARBA" id="ARBA00004430"/>
    </source>
</evidence>
<dbReference type="InterPro" id="IPR011989">
    <property type="entry name" value="ARM-like"/>
</dbReference>
<dbReference type="InterPro" id="IPR045217">
    <property type="entry name" value="PNPLA8-like"/>
</dbReference>
<dbReference type="SUPFAM" id="SSF52151">
    <property type="entry name" value="FabD/lysophospholipase-like"/>
    <property type="match status" value="1"/>
</dbReference>
<evidence type="ECO:0000256" key="2">
    <source>
        <dbReference type="ARBA" id="ARBA00022614"/>
    </source>
</evidence>
<dbReference type="PANTHER" id="PTHR24185:SF1">
    <property type="entry name" value="CALCIUM-INDEPENDENT PHOSPHOLIPASE A2-GAMMA"/>
    <property type="match status" value="1"/>
</dbReference>
<dbReference type="PROSITE" id="PS51635">
    <property type="entry name" value="PNPLA"/>
    <property type="match status" value="1"/>
</dbReference>
<comment type="subcellular location">
    <subcellularLocation>
        <location evidence="1">Cytoplasm</location>
        <location evidence="1">Cytoskeleton</location>
        <location evidence="1">Cilium axoneme</location>
    </subcellularLocation>
</comment>
<dbReference type="Gene3D" id="3.80.10.10">
    <property type="entry name" value="Ribonuclease Inhibitor"/>
    <property type="match status" value="1"/>
</dbReference>
<dbReference type="GO" id="GO:0004620">
    <property type="term" value="F:phospholipase activity"/>
    <property type="evidence" value="ECO:0007669"/>
    <property type="project" value="InterPro"/>
</dbReference>
<evidence type="ECO:0000259" key="9">
    <source>
        <dbReference type="PROSITE" id="PS51635"/>
    </source>
</evidence>
<dbReference type="GO" id="GO:0016020">
    <property type="term" value="C:membrane"/>
    <property type="evidence" value="ECO:0007669"/>
    <property type="project" value="TreeGrafter"/>
</dbReference>
<keyword evidence="5 7" id="KW-0442">Lipid degradation</keyword>
<dbReference type="Gene3D" id="3.40.1090.10">
    <property type="entry name" value="Cytosolic phospholipase A2 catalytic domain"/>
    <property type="match status" value="1"/>
</dbReference>
<dbReference type="GO" id="GO:0016042">
    <property type="term" value="P:lipid catabolic process"/>
    <property type="evidence" value="ECO:0007669"/>
    <property type="project" value="UniProtKB-UniRule"/>
</dbReference>
<evidence type="ECO:0000256" key="5">
    <source>
        <dbReference type="ARBA" id="ARBA00022963"/>
    </source>
</evidence>
<accession>A0A1Y5IG53</accession>
<dbReference type="SUPFAM" id="SSF48371">
    <property type="entry name" value="ARM repeat"/>
    <property type="match status" value="1"/>
</dbReference>
<dbReference type="GO" id="GO:0005930">
    <property type="term" value="C:axoneme"/>
    <property type="evidence" value="ECO:0007669"/>
    <property type="project" value="UniProtKB-SubCell"/>
</dbReference>